<dbReference type="PROSITE" id="PS51123">
    <property type="entry name" value="OMPA_2"/>
    <property type="match status" value="1"/>
</dbReference>
<feature type="region of interest" description="Disordered" evidence="6">
    <location>
        <begin position="222"/>
        <end position="253"/>
    </location>
</feature>
<proteinExistence type="predicted"/>
<evidence type="ECO:0000256" key="4">
    <source>
        <dbReference type="ARBA" id="ARBA00023237"/>
    </source>
</evidence>
<feature type="chain" id="PRO_5030626532" evidence="7">
    <location>
        <begin position="25"/>
        <end position="546"/>
    </location>
</feature>
<dbReference type="PANTHER" id="PTHR30329">
    <property type="entry name" value="STATOR ELEMENT OF FLAGELLAR MOTOR COMPLEX"/>
    <property type="match status" value="1"/>
</dbReference>
<dbReference type="Pfam" id="PF02412">
    <property type="entry name" value="TSP_3"/>
    <property type="match status" value="5"/>
</dbReference>
<dbReference type="Gene3D" id="3.30.1330.60">
    <property type="entry name" value="OmpA-like domain"/>
    <property type="match status" value="1"/>
</dbReference>
<comment type="subcellular location">
    <subcellularLocation>
        <location evidence="1">Cell outer membrane</location>
    </subcellularLocation>
</comment>
<dbReference type="GO" id="GO:0009279">
    <property type="term" value="C:cell outer membrane"/>
    <property type="evidence" value="ECO:0007669"/>
    <property type="project" value="UniProtKB-SubCell"/>
</dbReference>
<feature type="compositionally biased region" description="Low complexity" evidence="6">
    <location>
        <begin position="535"/>
        <end position="546"/>
    </location>
</feature>
<dbReference type="InterPro" id="IPR003367">
    <property type="entry name" value="Thrombospondin_3-like_rpt"/>
</dbReference>
<dbReference type="InterPro" id="IPR006664">
    <property type="entry name" value="OMP_bac"/>
</dbReference>
<dbReference type="InterPro" id="IPR006665">
    <property type="entry name" value="OmpA-like"/>
</dbReference>
<dbReference type="EMBL" id="JABBGH010000001">
    <property type="protein sequence ID" value="NML64168.1"/>
    <property type="molecule type" value="Genomic_DNA"/>
</dbReference>
<feature type="region of interest" description="Disordered" evidence="6">
    <location>
        <begin position="510"/>
        <end position="546"/>
    </location>
</feature>
<dbReference type="AlphaFoldDB" id="A0A7Y0FKX3"/>
<dbReference type="GO" id="GO:0007155">
    <property type="term" value="P:cell adhesion"/>
    <property type="evidence" value="ECO:0007669"/>
    <property type="project" value="InterPro"/>
</dbReference>
<keyword evidence="3 5" id="KW-0472">Membrane</keyword>
<evidence type="ECO:0000313" key="9">
    <source>
        <dbReference type="EMBL" id="NML64168.1"/>
    </source>
</evidence>
<dbReference type="PANTHER" id="PTHR30329:SF21">
    <property type="entry name" value="LIPOPROTEIN YIAD-RELATED"/>
    <property type="match status" value="1"/>
</dbReference>
<feature type="domain" description="OmpA-like" evidence="8">
    <location>
        <begin position="375"/>
        <end position="492"/>
    </location>
</feature>
<gene>
    <name evidence="9" type="ORF">HHL22_03020</name>
</gene>
<protein>
    <submittedName>
        <fullName evidence="9">OmpA family protein</fullName>
    </submittedName>
</protein>
<dbReference type="CDD" id="cd07185">
    <property type="entry name" value="OmpA_C-like"/>
    <property type="match status" value="1"/>
</dbReference>
<evidence type="ECO:0000313" key="10">
    <source>
        <dbReference type="Proteomes" id="UP000559626"/>
    </source>
</evidence>
<evidence type="ECO:0000256" key="2">
    <source>
        <dbReference type="ARBA" id="ARBA00022729"/>
    </source>
</evidence>
<evidence type="ECO:0000256" key="5">
    <source>
        <dbReference type="PROSITE-ProRule" id="PRU00473"/>
    </source>
</evidence>
<feature type="compositionally biased region" description="Basic and acidic residues" evidence="6">
    <location>
        <begin position="223"/>
        <end position="240"/>
    </location>
</feature>
<evidence type="ECO:0000256" key="1">
    <source>
        <dbReference type="ARBA" id="ARBA00004442"/>
    </source>
</evidence>
<feature type="signal peptide" evidence="7">
    <location>
        <begin position="1"/>
        <end position="24"/>
    </location>
</feature>
<keyword evidence="2 7" id="KW-0732">Signal</keyword>
<dbReference type="RefSeq" id="WP_169529488.1">
    <property type="nucleotide sequence ID" value="NZ_JABBGH010000001.1"/>
</dbReference>
<feature type="region of interest" description="Disordered" evidence="6">
    <location>
        <begin position="337"/>
        <end position="368"/>
    </location>
</feature>
<sequence length="546" mass="58596">MKHLLFATSLLGLGICAVTPRADAQTPDKKWGLSGYVSTLQYRGDLGSNFWDARNLNYGGGITLSRYIYGGLDLNLSANQGAMYFPADGSSFTGTGNAATNNRRFYANMSTFGLGFKFKLFPKSPVVPYILLQPGFAYIYTNRYANGSTVNSRTNYGSFDGQAGLGLDFHLTPGFGIFVQAGQHYLAAPDDRLDGVAGSDDSFWDRYDRYMQFSAGLTANFGKPKDTDMDGVPDRKDKCPDTPQGVKVDENGCPLDTDGDGIPDYQDKCPDVKGIAALQGCPDADGDGVTDADDKCPNTPAGVRVDATGCPLDADGDGVPDYLDKCPNTPAGVKVDANGCPLDRDGDGVPDNEDRCPDRPGPASNKGCPEIKAEQKKILNEATKYINFDFNKATLKPSSYTRLDQMVAILNEYPDYSLSIAGHTDSKGADDYNLRLSYERAASARKYMLDHGIPAERIEARGYGETKPIASNATAAGQALNRRVDFDPYLTGEANAAEVKYGPAPSIAEIRAAGQKLPGKKTTGTGAPRSRKAPVKAPAKAPMRKK</sequence>
<organism evidence="9 10">
    <name type="scientific">Hymenobacter polaris</name>
    <dbReference type="NCBI Taxonomy" id="2682546"/>
    <lineage>
        <taxon>Bacteria</taxon>
        <taxon>Pseudomonadati</taxon>
        <taxon>Bacteroidota</taxon>
        <taxon>Cytophagia</taxon>
        <taxon>Cytophagales</taxon>
        <taxon>Hymenobacteraceae</taxon>
        <taxon>Hymenobacter</taxon>
    </lineage>
</organism>
<dbReference type="SUPFAM" id="SSF103088">
    <property type="entry name" value="OmpA-like"/>
    <property type="match status" value="1"/>
</dbReference>
<dbReference type="PRINTS" id="PR01021">
    <property type="entry name" value="OMPADOMAIN"/>
</dbReference>
<keyword evidence="10" id="KW-1185">Reference proteome</keyword>
<dbReference type="Proteomes" id="UP000559626">
    <property type="component" value="Unassembled WGS sequence"/>
</dbReference>
<dbReference type="InterPro" id="IPR036737">
    <property type="entry name" value="OmpA-like_sf"/>
</dbReference>
<dbReference type="GO" id="GO:0005509">
    <property type="term" value="F:calcium ion binding"/>
    <property type="evidence" value="ECO:0007669"/>
    <property type="project" value="InterPro"/>
</dbReference>
<keyword evidence="4" id="KW-0998">Cell outer membrane</keyword>
<dbReference type="InterPro" id="IPR028974">
    <property type="entry name" value="TSP_type-3_rpt"/>
</dbReference>
<dbReference type="SUPFAM" id="SSF103647">
    <property type="entry name" value="TSP type-3 repeat"/>
    <property type="match status" value="2"/>
</dbReference>
<evidence type="ECO:0000259" key="8">
    <source>
        <dbReference type="PROSITE" id="PS51123"/>
    </source>
</evidence>
<evidence type="ECO:0000256" key="3">
    <source>
        <dbReference type="ARBA" id="ARBA00023136"/>
    </source>
</evidence>
<comment type="caution">
    <text evidence="9">The sequence shown here is derived from an EMBL/GenBank/DDBJ whole genome shotgun (WGS) entry which is preliminary data.</text>
</comment>
<reference evidence="9 10" key="1">
    <citation type="submission" date="2020-04" db="EMBL/GenBank/DDBJ databases">
        <title>Hymenobacter polaris sp. nov., isolated from Arctic soil.</title>
        <authorList>
            <person name="Dahal R.H."/>
        </authorList>
    </citation>
    <scope>NUCLEOTIDE SEQUENCE [LARGE SCALE GENOMIC DNA]</scope>
    <source>
        <strain evidence="9 10">RP-2-7</strain>
    </source>
</reference>
<dbReference type="InterPro" id="IPR050330">
    <property type="entry name" value="Bact_OuterMem_StrucFunc"/>
</dbReference>
<dbReference type="Gene3D" id="4.10.1080.10">
    <property type="entry name" value="TSP type-3 repeat"/>
    <property type="match status" value="2"/>
</dbReference>
<dbReference type="Pfam" id="PF00691">
    <property type="entry name" value="OmpA"/>
    <property type="match status" value="1"/>
</dbReference>
<feature type="compositionally biased region" description="Basic and acidic residues" evidence="6">
    <location>
        <begin position="342"/>
        <end position="358"/>
    </location>
</feature>
<accession>A0A7Y0FKX3</accession>
<name>A0A7Y0FKX3_9BACT</name>
<evidence type="ECO:0000256" key="6">
    <source>
        <dbReference type="SAM" id="MobiDB-lite"/>
    </source>
</evidence>
<evidence type="ECO:0000256" key="7">
    <source>
        <dbReference type="SAM" id="SignalP"/>
    </source>
</evidence>